<protein>
    <submittedName>
        <fullName evidence="1">Ataxin-2 C-terminal domain-containing protein</fullName>
    </submittedName>
</protein>
<sequence>MLRPISLLDKLIEAVLAGKPTSSTSALANAKATPNGNIKECNLDMKKQQLRPENSIMPPPMYQAPQFAGMQGHNSSAQSINLNPVLNESNPVAKNQNLTLEMNSFAPVGMNPQERIQEFEVQEGKPLLRPEHSTMPPPMYQVAQFTGMQENGGYSYQPVPAASFNFAMGPGKFWFVFPNAPIEFFQKNFASGFNIVIINRYN</sequence>
<name>A0A5K3G2I6_MESCO</name>
<organism evidence="1">
    <name type="scientific">Mesocestoides corti</name>
    <name type="common">Flatworm</name>
    <dbReference type="NCBI Taxonomy" id="53468"/>
    <lineage>
        <taxon>Eukaryota</taxon>
        <taxon>Metazoa</taxon>
        <taxon>Spiralia</taxon>
        <taxon>Lophotrochozoa</taxon>
        <taxon>Platyhelminthes</taxon>
        <taxon>Cestoda</taxon>
        <taxon>Eucestoda</taxon>
        <taxon>Cyclophyllidea</taxon>
        <taxon>Mesocestoididae</taxon>
        <taxon>Mesocestoides</taxon>
    </lineage>
</organism>
<dbReference type="AlphaFoldDB" id="A0A5K3G2I6"/>
<reference evidence="1" key="1">
    <citation type="submission" date="2019-11" db="UniProtKB">
        <authorList>
            <consortium name="WormBaseParasite"/>
        </authorList>
    </citation>
    <scope>IDENTIFICATION</scope>
</reference>
<dbReference type="WBParaSite" id="MCU_012322-RA">
    <property type="protein sequence ID" value="MCU_012322-RA"/>
    <property type="gene ID" value="MCU_012322"/>
</dbReference>
<proteinExistence type="predicted"/>
<evidence type="ECO:0000313" key="1">
    <source>
        <dbReference type="WBParaSite" id="MCU_012322-RA"/>
    </source>
</evidence>
<accession>A0A5K3G2I6</accession>